<dbReference type="STRING" id="477974.Daud_0936"/>
<evidence type="ECO:0000256" key="1">
    <source>
        <dbReference type="ARBA" id="ARBA00007261"/>
    </source>
</evidence>
<dbReference type="PANTHER" id="PTHR11851:SF49">
    <property type="entry name" value="MITOCHONDRIAL-PROCESSING PEPTIDASE SUBUNIT ALPHA"/>
    <property type="match status" value="1"/>
</dbReference>
<dbReference type="HOGENOM" id="CLU_009902_3_0_9"/>
<dbReference type="Pfam" id="PF00675">
    <property type="entry name" value="Peptidase_M16"/>
    <property type="match status" value="1"/>
</dbReference>
<proteinExistence type="inferred from homology"/>
<dbReference type="EMBL" id="CP000860">
    <property type="protein sequence ID" value="ACA59449.1"/>
    <property type="molecule type" value="Genomic_DNA"/>
</dbReference>
<reference evidence="4 5" key="2">
    <citation type="journal article" date="2008" name="Science">
        <title>Environmental genomics reveals a single-species ecosystem deep within Earth.</title>
        <authorList>
            <person name="Chivian D."/>
            <person name="Brodie E.L."/>
            <person name="Alm E.J."/>
            <person name="Culley D.E."/>
            <person name="Dehal P.S."/>
            <person name="Desantis T.Z."/>
            <person name="Gihring T.M."/>
            <person name="Lapidus A."/>
            <person name="Lin L.H."/>
            <person name="Lowry S.R."/>
            <person name="Moser D.P."/>
            <person name="Richardson P.M."/>
            <person name="Southam G."/>
            <person name="Wanger G."/>
            <person name="Pratt L.M."/>
            <person name="Andersen G.L."/>
            <person name="Hazen T.C."/>
            <person name="Brockman F.J."/>
            <person name="Arkin A.P."/>
            <person name="Onstott T.C."/>
        </authorList>
    </citation>
    <scope>NUCLEOTIDE SEQUENCE [LARGE SCALE GENOMIC DNA]</scope>
    <source>
        <strain evidence="4 5">MP104C</strain>
    </source>
</reference>
<dbReference type="AlphaFoldDB" id="B1I395"/>
<evidence type="ECO:0000259" key="2">
    <source>
        <dbReference type="Pfam" id="PF00675"/>
    </source>
</evidence>
<dbReference type="InterPro" id="IPR050361">
    <property type="entry name" value="MPP/UQCRC_Complex"/>
</dbReference>
<accession>B1I395</accession>
<dbReference type="Pfam" id="PF05193">
    <property type="entry name" value="Peptidase_M16_C"/>
    <property type="match status" value="1"/>
</dbReference>
<dbReference type="InterPro" id="IPR011765">
    <property type="entry name" value="Pept_M16_N"/>
</dbReference>
<evidence type="ECO:0000313" key="4">
    <source>
        <dbReference type="EMBL" id="ACA59449.1"/>
    </source>
</evidence>
<dbReference type="Proteomes" id="UP000008544">
    <property type="component" value="Chromosome"/>
</dbReference>
<gene>
    <name evidence="4" type="ordered locus">Daud_0936</name>
</gene>
<dbReference type="RefSeq" id="WP_012302035.1">
    <property type="nucleotide sequence ID" value="NC_010424.1"/>
</dbReference>
<evidence type="ECO:0000313" key="5">
    <source>
        <dbReference type="Proteomes" id="UP000008544"/>
    </source>
</evidence>
<keyword evidence="5" id="KW-1185">Reference proteome</keyword>
<reference evidence="5" key="1">
    <citation type="submission" date="2007-10" db="EMBL/GenBank/DDBJ databases">
        <title>Complete sequence of chromosome of Desulforudis audaxviator MP104C.</title>
        <authorList>
            <person name="Copeland A."/>
            <person name="Lucas S."/>
            <person name="Lapidus A."/>
            <person name="Barry K."/>
            <person name="Glavina del Rio T."/>
            <person name="Dalin E."/>
            <person name="Tice H."/>
            <person name="Bruce D."/>
            <person name="Pitluck S."/>
            <person name="Lowry S.R."/>
            <person name="Larimer F."/>
            <person name="Land M.L."/>
            <person name="Hauser L."/>
            <person name="Kyrpides N."/>
            <person name="Ivanova N.N."/>
            <person name="Richardson P."/>
        </authorList>
    </citation>
    <scope>NUCLEOTIDE SEQUENCE [LARGE SCALE GENOMIC DNA]</scope>
    <source>
        <strain evidence="5">MP104C</strain>
    </source>
</reference>
<name>B1I395_DESAP</name>
<feature type="domain" description="Peptidase M16 N-terminal" evidence="2">
    <location>
        <begin position="13"/>
        <end position="158"/>
    </location>
</feature>
<dbReference type="InterPro" id="IPR011249">
    <property type="entry name" value="Metalloenz_LuxS/M16"/>
</dbReference>
<dbReference type="SUPFAM" id="SSF63411">
    <property type="entry name" value="LuxS/MPP-like metallohydrolase"/>
    <property type="match status" value="2"/>
</dbReference>
<dbReference type="MEROPS" id="M16.A15"/>
<dbReference type="KEGG" id="dau:Daud_0936"/>
<dbReference type="FunFam" id="3.30.830.10:FF:000008">
    <property type="entry name" value="Mitochondrial-processing peptidase subunit beta"/>
    <property type="match status" value="1"/>
</dbReference>
<feature type="domain" description="Peptidase M16 C-terminal" evidence="3">
    <location>
        <begin position="169"/>
        <end position="339"/>
    </location>
</feature>
<dbReference type="Gene3D" id="3.30.830.10">
    <property type="entry name" value="Metalloenzyme, LuxS/M16 peptidase-like"/>
    <property type="match status" value="2"/>
</dbReference>
<dbReference type="InterPro" id="IPR007863">
    <property type="entry name" value="Peptidase_M16_C"/>
</dbReference>
<protein>
    <submittedName>
        <fullName evidence="4">Peptidase M16 domain protein</fullName>
    </submittedName>
</protein>
<sequence length="420" mass="47054">MINKVILDNGVCILTEEIPHVRSAAVGFWVDAGSRDEADSVSGVCHFIEHMLFKGTENRSAKDIAEALDRVGGQLNAFTTKEYTCYYARVLDEHLELAVDVLTDMLFHSRFAPEDVERERNVIVEEIKMYEDTPDELVHDVLAKALWNTHALGRPVIGSAGVIQNLSWGDLLDYYDRHYRHGRYVIAVAGNVKHERVTELLSRIFSDLPAGGPPRAVVAPHPSQRVECREKDTEQVHLCIGSQGLRLDDEHIYVLQVLNTLLGGGMSSRLFQKVREQLGLAYNIYSYHSSYRDTGLFGIYAGLSRENVGTVLDIVLDEVNDLRNGGVSEEEMTRAKEQLKGSFLLSLESVNARMSRLGKSQLYLGRVQTPEEIVRELARVKTEQIAAVCDQIFRRDKLSLASIGPWQEDGAWSAALSRLG</sequence>
<dbReference type="PANTHER" id="PTHR11851">
    <property type="entry name" value="METALLOPROTEASE"/>
    <property type="match status" value="1"/>
</dbReference>
<dbReference type="GO" id="GO:0046872">
    <property type="term" value="F:metal ion binding"/>
    <property type="evidence" value="ECO:0007669"/>
    <property type="project" value="InterPro"/>
</dbReference>
<evidence type="ECO:0000259" key="3">
    <source>
        <dbReference type="Pfam" id="PF05193"/>
    </source>
</evidence>
<organism evidence="4 5">
    <name type="scientific">Desulforudis audaxviator (strain MP104C)</name>
    <dbReference type="NCBI Taxonomy" id="477974"/>
    <lineage>
        <taxon>Bacteria</taxon>
        <taxon>Bacillati</taxon>
        <taxon>Bacillota</taxon>
        <taxon>Clostridia</taxon>
        <taxon>Thermoanaerobacterales</taxon>
        <taxon>Candidatus Desulforudaceae</taxon>
        <taxon>Candidatus Desulforudis</taxon>
    </lineage>
</organism>
<dbReference type="eggNOG" id="COG0612">
    <property type="taxonomic scope" value="Bacteria"/>
</dbReference>
<comment type="similarity">
    <text evidence="1">Belongs to the peptidase M16 family.</text>
</comment>
<dbReference type="OrthoDB" id="9811314at2"/>